<organism evidence="2 3">
    <name type="scientific">Draconibacterium sediminis</name>
    <dbReference type="NCBI Taxonomy" id="1544798"/>
    <lineage>
        <taxon>Bacteria</taxon>
        <taxon>Pseudomonadati</taxon>
        <taxon>Bacteroidota</taxon>
        <taxon>Bacteroidia</taxon>
        <taxon>Marinilabiliales</taxon>
        <taxon>Prolixibacteraceae</taxon>
        <taxon>Draconibacterium</taxon>
    </lineage>
</organism>
<dbReference type="SUPFAM" id="SSF54427">
    <property type="entry name" value="NTF2-like"/>
    <property type="match status" value="2"/>
</dbReference>
<name>A0A0D8JF79_9BACT</name>
<dbReference type="Gene3D" id="3.10.450.50">
    <property type="match status" value="2"/>
</dbReference>
<reference evidence="2 3" key="1">
    <citation type="submission" date="2014-09" db="EMBL/GenBank/DDBJ databases">
        <title>Draft Genome Sequence of Draconibacterium sp. JN14CK-3.</title>
        <authorList>
            <person name="Dong C."/>
            <person name="Lai Q."/>
            <person name="Shao Z."/>
        </authorList>
    </citation>
    <scope>NUCLEOTIDE SEQUENCE [LARGE SCALE GENOMIC DNA]</scope>
    <source>
        <strain evidence="2 3">JN14CK-3</strain>
    </source>
</reference>
<dbReference type="InterPro" id="IPR032710">
    <property type="entry name" value="NTF2-like_dom_sf"/>
</dbReference>
<evidence type="ECO:0000313" key="2">
    <source>
        <dbReference type="EMBL" id="KJF45580.1"/>
    </source>
</evidence>
<dbReference type="AlphaFoldDB" id="A0A0D8JF79"/>
<evidence type="ECO:0000313" key="3">
    <source>
        <dbReference type="Proteomes" id="UP000032544"/>
    </source>
</evidence>
<evidence type="ECO:0000256" key="1">
    <source>
        <dbReference type="SAM" id="SignalP"/>
    </source>
</evidence>
<dbReference type="Proteomes" id="UP000032544">
    <property type="component" value="Unassembled WGS sequence"/>
</dbReference>
<dbReference type="EMBL" id="JRHC01000001">
    <property type="protein sequence ID" value="KJF45580.1"/>
    <property type="molecule type" value="Genomic_DNA"/>
</dbReference>
<dbReference type="OrthoDB" id="793359at2"/>
<gene>
    <name evidence="2" type="ORF">LH29_09600</name>
</gene>
<sequence length="303" mass="35065">MKKIACLLLVLVWGTCAFAQTKNGTVYSDHEYITKTREMWKAFQDGDAVAFQSFFADSVYRSMNGTWSRVSNEVFKNAAESWSKAYENLEVKDDKPAFPDAIEYKEGGTWVQDWLLFTGTHIESGINIAVPYHNLYMFNDEGKIANIGFYFPTATFDAIRNSSTTSENGEVYDNHPYITRVRKLVNAYCNENLDELVDFYAENARFSDLTMDWNESFGLDEAKNGWISNFETYDNITLKQQGYPDCIHYKNGDMMVVYSWWTWSAVVSATEEKLSIPVMMTNYFNKDGKIMNQSLYMRTDERE</sequence>
<evidence type="ECO:0008006" key="4">
    <source>
        <dbReference type="Google" id="ProtNLM"/>
    </source>
</evidence>
<feature type="chain" id="PRO_5002331075" description="SnoaL-like domain-containing protein" evidence="1">
    <location>
        <begin position="20"/>
        <end position="303"/>
    </location>
</feature>
<comment type="caution">
    <text evidence="2">The sequence shown here is derived from an EMBL/GenBank/DDBJ whole genome shotgun (WGS) entry which is preliminary data.</text>
</comment>
<feature type="signal peptide" evidence="1">
    <location>
        <begin position="1"/>
        <end position="19"/>
    </location>
</feature>
<accession>A0A0D8JF79</accession>
<proteinExistence type="predicted"/>
<protein>
    <recommendedName>
        <fullName evidence="4">SnoaL-like domain-containing protein</fullName>
    </recommendedName>
</protein>
<keyword evidence="1" id="KW-0732">Signal</keyword>
<dbReference type="RefSeq" id="WP_045027994.1">
    <property type="nucleotide sequence ID" value="NZ_JRHC01000001.1"/>
</dbReference>
<dbReference type="STRING" id="1544798.LH29_09600"/>
<keyword evidence="3" id="KW-1185">Reference proteome</keyword>